<gene>
    <name evidence="1" type="ORF">IF1G_11121</name>
</gene>
<keyword evidence="2" id="KW-1185">Reference proteome</keyword>
<dbReference type="InterPro" id="IPR036770">
    <property type="entry name" value="Ankyrin_rpt-contain_sf"/>
</dbReference>
<comment type="caution">
    <text evidence="1">The sequence shown here is derived from an EMBL/GenBank/DDBJ whole genome shotgun (WGS) entry which is preliminary data.</text>
</comment>
<dbReference type="Pfam" id="PF12796">
    <property type="entry name" value="Ank_2"/>
    <property type="match status" value="1"/>
</dbReference>
<dbReference type="PANTHER" id="PTHR46224">
    <property type="entry name" value="ANKYRIN REPEAT FAMILY PROTEIN"/>
    <property type="match status" value="1"/>
</dbReference>
<dbReference type="Gene3D" id="1.25.40.20">
    <property type="entry name" value="Ankyrin repeat-containing domain"/>
    <property type="match status" value="1"/>
</dbReference>
<dbReference type="AlphaFoldDB" id="A0A545UL88"/>
<dbReference type="EMBL" id="SPUK01000031">
    <property type="protein sequence ID" value="TQV90229.1"/>
    <property type="molecule type" value="Genomic_DNA"/>
</dbReference>
<name>A0A545UL88_9HYPO</name>
<organism evidence="1 2">
    <name type="scientific">Cordyceps javanica</name>
    <dbReference type="NCBI Taxonomy" id="43265"/>
    <lineage>
        <taxon>Eukaryota</taxon>
        <taxon>Fungi</taxon>
        <taxon>Dikarya</taxon>
        <taxon>Ascomycota</taxon>
        <taxon>Pezizomycotina</taxon>
        <taxon>Sordariomycetes</taxon>
        <taxon>Hypocreomycetidae</taxon>
        <taxon>Hypocreales</taxon>
        <taxon>Cordycipitaceae</taxon>
        <taxon>Cordyceps</taxon>
    </lineage>
</organism>
<dbReference type="InterPro" id="IPR002110">
    <property type="entry name" value="Ankyrin_rpt"/>
</dbReference>
<accession>A0A545UL88</accession>
<protein>
    <submittedName>
        <fullName evidence="1">Ankyrin repeats (3 copies) domain-containing protein</fullName>
    </submittedName>
</protein>
<evidence type="ECO:0000313" key="1">
    <source>
        <dbReference type="EMBL" id="TQV90229.1"/>
    </source>
</evidence>
<proteinExistence type="predicted"/>
<dbReference type="PANTHER" id="PTHR46224:SF64">
    <property type="entry name" value="IQ MOTIF AND ANKYRIN REPEAT DOMAIN-CONTAINING PROTEIN 1"/>
    <property type="match status" value="1"/>
</dbReference>
<dbReference type="Proteomes" id="UP000315783">
    <property type="component" value="Unassembled WGS sequence"/>
</dbReference>
<dbReference type="SUPFAM" id="SSF48403">
    <property type="entry name" value="Ankyrin repeat"/>
    <property type="match status" value="1"/>
</dbReference>
<dbReference type="STRING" id="43265.A0A545UL88"/>
<dbReference type="InterPro" id="IPR051616">
    <property type="entry name" value="Cul2-RING_E3_ligase_SR"/>
</dbReference>
<dbReference type="SMART" id="SM00248">
    <property type="entry name" value="ANK"/>
    <property type="match status" value="5"/>
</dbReference>
<evidence type="ECO:0000313" key="2">
    <source>
        <dbReference type="Proteomes" id="UP000315783"/>
    </source>
</evidence>
<reference evidence="1 2" key="1">
    <citation type="journal article" date="2019" name="Appl. Microbiol. Biotechnol.">
        <title>Genome sequence of Isaria javanica and comparative genome analysis insights into family S53 peptidase evolution in fungal entomopathogens.</title>
        <authorList>
            <person name="Lin R."/>
            <person name="Zhang X."/>
            <person name="Xin B."/>
            <person name="Zou M."/>
            <person name="Gao Y."/>
            <person name="Qin F."/>
            <person name="Hu Q."/>
            <person name="Xie B."/>
            <person name="Cheng X."/>
        </authorList>
    </citation>
    <scope>NUCLEOTIDE SEQUENCE [LARGE SCALE GENOMIC DNA]</scope>
    <source>
        <strain evidence="1 2">IJ1G</strain>
    </source>
</reference>
<sequence>MLLCLPVELVCDILSLSPVASQAALARTCHALHGIGNWILYRNDSRHDGSAAIFHAITYYTDQKAIIGTLQAAAAAGASLENCHPYPRRMEATRQLPRLQTCAPLYLAASRGLDDVVSFLIKCGVSIEGFSGASISPFWGAVLAGKEKTAMLLLQHDASETSSIEGLDAFHASIQYGLSDLAEYLVKNRNMDVNRKTKSGATPIMVAFSSRKGAMVHKLLQLGANVYDVLLKACHDHLFTNALLLLDAAAAVRGWTNSLPLSDMINLTLFAATRRVSGTRAPQMALVRRFLMAISGRRDLCLQSSSEISLTDVSASMEGLLRRLLNIDTGDTDMAILFMSHGVQIHAETFKELLDVLQSRDFCSDTLRVLRRHPKILKVLHVVHSQCCNLSEEKRGVLMKSFMRRVPSEAIGLIHRLLQQDLALTARGAESVSAE</sequence>